<dbReference type="Gene3D" id="3.40.50.12780">
    <property type="entry name" value="N-terminal domain of ligase-like"/>
    <property type="match status" value="1"/>
</dbReference>
<keyword evidence="6" id="KW-1185">Reference proteome</keyword>
<evidence type="ECO:0000259" key="4">
    <source>
        <dbReference type="Pfam" id="PF13193"/>
    </source>
</evidence>
<keyword evidence="2 5" id="KW-0436">Ligase</keyword>
<comment type="similarity">
    <text evidence="1">Belongs to the ATP-dependent AMP-binding enzyme family.</text>
</comment>
<dbReference type="InterPro" id="IPR045851">
    <property type="entry name" value="AMP-bd_C_sf"/>
</dbReference>
<evidence type="ECO:0000256" key="2">
    <source>
        <dbReference type="ARBA" id="ARBA00022598"/>
    </source>
</evidence>
<dbReference type="STRING" id="1129793.GPLA_4213"/>
<sequence length="562" mass="62292">MALKQSYICGKSDSQLIYQTIGEYFDHISHAQPDNEALVVAHQGIRWTYATLQQKVNELAAGLLALGINTGDRVGIWGPNSYEWTVTQFATAKIGAIMVCLNPAYRIRELEYALNKVECKAIVCAEQFKSSCYPDMLQELLPELAQCPADNIQSDAFPHLRNIIKMGDNAVPGMLNYAQVTKMGGPAEQEKLKSIVGLLLPDDPINIQFTSGTTGQPKGATLTHCNILNNGFLAGEGMRLTPPDKVCIPVPLYHCFGMVLGNLSCIAHGATMVYPNDAFDPLTTLQVVEKERCTALHGVPTMFISELDHPKFKDFDLSSLRTGIMAGSLCPAEVMKRVINEMHMEHVLIGYGQTELSPLNHLTLPEDPIEKRVETVGRVMARIEVKLVDEQNRVIPVGERGEVCTRGYSVMRGYWNDPVRTAETIDPGGWLHSGDIGVMDADGYVTIVGRSKDMIIRGGENIYPKEIEEFLYTHPAVQDIQVFGIAHSDYGEEVCAWICLKPGSSACVSEITAYCKNQIAHFKIPKHIRFVEEFPLTVTGKVQKFKMREVMELEISQASPTR</sequence>
<dbReference type="PROSITE" id="PS00455">
    <property type="entry name" value="AMP_BINDING"/>
    <property type="match status" value="1"/>
</dbReference>
<dbReference type="NCBIfam" id="NF009233">
    <property type="entry name" value="PRK12583.1"/>
    <property type="match status" value="1"/>
</dbReference>
<dbReference type="InterPro" id="IPR020845">
    <property type="entry name" value="AMP-binding_CS"/>
</dbReference>
<dbReference type="InterPro" id="IPR000873">
    <property type="entry name" value="AMP-dep_synth/lig_dom"/>
</dbReference>
<accession>K6ZXY5</accession>
<proteinExistence type="inferred from homology"/>
<dbReference type="SUPFAM" id="SSF56801">
    <property type="entry name" value="Acetyl-CoA synthetase-like"/>
    <property type="match status" value="1"/>
</dbReference>
<dbReference type="RefSeq" id="WP_007106856.1">
    <property type="nucleotide sequence ID" value="NZ_BAER01000126.1"/>
</dbReference>
<evidence type="ECO:0000313" key="6">
    <source>
        <dbReference type="Proteomes" id="UP000006322"/>
    </source>
</evidence>
<gene>
    <name evidence="5" type="ORF">GPLA_4213</name>
</gene>
<dbReference type="AlphaFoldDB" id="K6ZXY5"/>
<feature type="domain" description="AMP-binding enzyme C-terminal" evidence="4">
    <location>
        <begin position="466"/>
        <end position="541"/>
    </location>
</feature>
<feature type="domain" description="AMP-dependent synthetase/ligase" evidence="3">
    <location>
        <begin position="27"/>
        <end position="415"/>
    </location>
</feature>
<comment type="caution">
    <text evidence="5">The sequence shown here is derived from an EMBL/GenBank/DDBJ whole genome shotgun (WGS) entry which is preliminary data.</text>
</comment>
<dbReference type="Gene3D" id="3.30.300.30">
    <property type="match status" value="1"/>
</dbReference>
<dbReference type="FunFam" id="3.40.50.12780:FF:000003">
    <property type="entry name" value="Long-chain-fatty-acid--CoA ligase FadD"/>
    <property type="match status" value="1"/>
</dbReference>
<reference evidence="6" key="1">
    <citation type="journal article" date="2014" name="Environ. Microbiol.">
        <title>Comparative genomics of the marine bacterial genus Glaciecola reveals the high degree of genomic diversity and genomic characteristic for cold adaptation.</title>
        <authorList>
            <person name="Qin Q.L."/>
            <person name="Xie B.B."/>
            <person name="Yu Y."/>
            <person name="Shu Y.L."/>
            <person name="Rong J.C."/>
            <person name="Zhang Y.J."/>
            <person name="Zhao D.L."/>
            <person name="Chen X.L."/>
            <person name="Zhang X.Y."/>
            <person name="Chen B."/>
            <person name="Zhou B.C."/>
            <person name="Zhang Y.Z."/>
        </authorList>
    </citation>
    <scope>NUCLEOTIDE SEQUENCE [LARGE SCALE GENOMIC DNA]</scope>
    <source>
        <strain evidence="6">LMG 21857</strain>
    </source>
</reference>
<dbReference type="PANTHER" id="PTHR43201:SF5">
    <property type="entry name" value="MEDIUM-CHAIN ACYL-COA LIGASE ACSF2, MITOCHONDRIAL"/>
    <property type="match status" value="1"/>
</dbReference>
<dbReference type="Pfam" id="PF00501">
    <property type="entry name" value="AMP-binding"/>
    <property type="match status" value="1"/>
</dbReference>
<dbReference type="FunFam" id="3.30.300.30:FF:000008">
    <property type="entry name" value="2,3-dihydroxybenzoate-AMP ligase"/>
    <property type="match status" value="1"/>
</dbReference>
<evidence type="ECO:0000256" key="1">
    <source>
        <dbReference type="ARBA" id="ARBA00006432"/>
    </source>
</evidence>
<dbReference type="Proteomes" id="UP000006322">
    <property type="component" value="Unassembled WGS sequence"/>
</dbReference>
<dbReference type="OrthoDB" id="9803968at2"/>
<dbReference type="GO" id="GO:0006631">
    <property type="term" value="P:fatty acid metabolic process"/>
    <property type="evidence" value="ECO:0007669"/>
    <property type="project" value="TreeGrafter"/>
</dbReference>
<dbReference type="Pfam" id="PF13193">
    <property type="entry name" value="AMP-binding_C"/>
    <property type="match status" value="1"/>
</dbReference>
<dbReference type="PANTHER" id="PTHR43201">
    <property type="entry name" value="ACYL-COA SYNTHETASE"/>
    <property type="match status" value="1"/>
</dbReference>
<dbReference type="InterPro" id="IPR042099">
    <property type="entry name" value="ANL_N_sf"/>
</dbReference>
<evidence type="ECO:0000313" key="5">
    <source>
        <dbReference type="EMBL" id="GAC35092.1"/>
    </source>
</evidence>
<dbReference type="CDD" id="cd05917">
    <property type="entry name" value="FACL_like_2"/>
    <property type="match status" value="1"/>
</dbReference>
<evidence type="ECO:0000259" key="3">
    <source>
        <dbReference type="Pfam" id="PF00501"/>
    </source>
</evidence>
<organism evidence="5 6">
    <name type="scientific">Paraglaciecola polaris LMG 21857</name>
    <dbReference type="NCBI Taxonomy" id="1129793"/>
    <lineage>
        <taxon>Bacteria</taxon>
        <taxon>Pseudomonadati</taxon>
        <taxon>Pseudomonadota</taxon>
        <taxon>Gammaproteobacteria</taxon>
        <taxon>Alteromonadales</taxon>
        <taxon>Alteromonadaceae</taxon>
        <taxon>Paraglaciecola</taxon>
    </lineage>
</organism>
<dbReference type="EMBL" id="BAER01000126">
    <property type="protein sequence ID" value="GAC35092.1"/>
    <property type="molecule type" value="Genomic_DNA"/>
</dbReference>
<dbReference type="InterPro" id="IPR025110">
    <property type="entry name" value="AMP-bd_C"/>
</dbReference>
<protein>
    <submittedName>
        <fullName evidence="5">Fatty-acyl-CoA synthase</fullName>
        <ecNumber evidence="5">6.2.1.-</ecNumber>
    </submittedName>
</protein>
<dbReference type="EC" id="6.2.1.-" evidence="5"/>
<dbReference type="GO" id="GO:0031956">
    <property type="term" value="F:medium-chain fatty acid-CoA ligase activity"/>
    <property type="evidence" value="ECO:0007669"/>
    <property type="project" value="TreeGrafter"/>
</dbReference>
<name>K6ZXY5_9ALTE</name>